<dbReference type="PANTHER" id="PTHR47354:SF1">
    <property type="entry name" value="CARNITINE MONOOXYGENASE REDUCTASE SUBUNIT"/>
    <property type="match status" value="1"/>
</dbReference>
<reference evidence="10" key="2">
    <citation type="submission" date="2020-09" db="EMBL/GenBank/DDBJ databases">
        <authorList>
            <person name="Sun Q."/>
            <person name="Ohkuma M."/>
        </authorList>
    </citation>
    <scope>NUCLEOTIDE SEQUENCE</scope>
    <source>
        <strain evidence="10">JCM 3086</strain>
    </source>
</reference>
<dbReference type="Proteomes" id="UP000657574">
    <property type="component" value="Unassembled WGS sequence"/>
</dbReference>
<dbReference type="InterPro" id="IPR017938">
    <property type="entry name" value="Riboflavin_synthase-like_b-brl"/>
</dbReference>
<dbReference type="PRINTS" id="PR00409">
    <property type="entry name" value="PHDIOXRDTASE"/>
</dbReference>
<sequence>MTTSPDNQELHLHVEQIRWEADDVVSLQLSRRDDAELPPWQPGAHLEVRLPSGLTRQYSLCGHPEDRRSYTIAVLRAQPGRGGSAEIHDTALIGRQLRVRGPRNQFPLQPAPSYVFIAGGIGITPILSMARDATSRRLPWSLHYGGRSARSMAFTRDITDLAQAAGAPVTVLPEDRHGLLPLKDIVESAGTGAAVYGCGPSGMLAALRDSVTHRPDVSLHTELFTAPAPETGDVSDTPPDQHDREFTVVLARTGETVQVTDGTTILEAVRRLRPEVAYSCEEGFCGTCDTKVLDGTPVHRDTVLTEAECDSNTSMMICVGSCASGELVLDL</sequence>
<feature type="domain" description="FAD-binding FR-type" evidence="9">
    <location>
        <begin position="7"/>
        <end position="109"/>
    </location>
</feature>
<dbReference type="InterPro" id="IPR036010">
    <property type="entry name" value="2Fe-2S_ferredoxin-like_sf"/>
</dbReference>
<dbReference type="Pfam" id="PF00111">
    <property type="entry name" value="Fer2"/>
    <property type="match status" value="1"/>
</dbReference>
<name>A0A917NXU6_9ACTN</name>
<dbReference type="CDD" id="cd00207">
    <property type="entry name" value="fer2"/>
    <property type="match status" value="1"/>
</dbReference>
<organism evidence="10 11">
    <name type="scientific">Streptomyces brasiliensis</name>
    <dbReference type="NCBI Taxonomy" id="1954"/>
    <lineage>
        <taxon>Bacteria</taxon>
        <taxon>Bacillati</taxon>
        <taxon>Actinomycetota</taxon>
        <taxon>Actinomycetes</taxon>
        <taxon>Kitasatosporales</taxon>
        <taxon>Streptomycetaceae</taxon>
        <taxon>Streptomyces</taxon>
    </lineage>
</organism>
<dbReference type="InterPro" id="IPR001433">
    <property type="entry name" value="OxRdtase_FAD/NAD-bd"/>
</dbReference>
<evidence type="ECO:0000256" key="1">
    <source>
        <dbReference type="ARBA" id="ARBA00001974"/>
    </source>
</evidence>
<dbReference type="PROSITE" id="PS51384">
    <property type="entry name" value="FAD_FR"/>
    <property type="match status" value="1"/>
</dbReference>
<evidence type="ECO:0000256" key="2">
    <source>
        <dbReference type="ARBA" id="ARBA00022630"/>
    </source>
</evidence>
<dbReference type="AlphaFoldDB" id="A0A917NXU6"/>
<evidence type="ECO:0000256" key="6">
    <source>
        <dbReference type="ARBA" id="ARBA00023004"/>
    </source>
</evidence>
<dbReference type="InterPro" id="IPR050415">
    <property type="entry name" value="MRET"/>
</dbReference>
<keyword evidence="3" id="KW-0001">2Fe-2S</keyword>
<dbReference type="PROSITE" id="PS00197">
    <property type="entry name" value="2FE2S_FER_1"/>
    <property type="match status" value="1"/>
</dbReference>
<dbReference type="SUPFAM" id="SSF63380">
    <property type="entry name" value="Riboflavin synthase domain-like"/>
    <property type="match status" value="1"/>
</dbReference>
<evidence type="ECO:0000256" key="3">
    <source>
        <dbReference type="ARBA" id="ARBA00022714"/>
    </source>
</evidence>
<dbReference type="RefSeq" id="WP_189314283.1">
    <property type="nucleotide sequence ID" value="NZ_BMQA01000024.1"/>
</dbReference>
<protein>
    <submittedName>
        <fullName evidence="10">Ferredoxin</fullName>
    </submittedName>
</protein>
<evidence type="ECO:0000259" key="9">
    <source>
        <dbReference type="PROSITE" id="PS51384"/>
    </source>
</evidence>
<dbReference type="Gene3D" id="3.40.50.80">
    <property type="entry name" value="Nucleotide-binding domain of ferredoxin-NADP reductase (FNR) module"/>
    <property type="match status" value="1"/>
</dbReference>
<keyword evidence="5" id="KW-0560">Oxidoreductase</keyword>
<dbReference type="GO" id="GO:0016491">
    <property type="term" value="F:oxidoreductase activity"/>
    <property type="evidence" value="ECO:0007669"/>
    <property type="project" value="UniProtKB-KW"/>
</dbReference>
<evidence type="ECO:0000256" key="4">
    <source>
        <dbReference type="ARBA" id="ARBA00022723"/>
    </source>
</evidence>
<dbReference type="PROSITE" id="PS51085">
    <property type="entry name" value="2FE2S_FER_2"/>
    <property type="match status" value="1"/>
</dbReference>
<dbReference type="InterPro" id="IPR001041">
    <property type="entry name" value="2Fe-2S_ferredoxin-type"/>
</dbReference>
<keyword evidence="4" id="KW-0479">Metal-binding</keyword>
<dbReference type="Gene3D" id="3.10.20.30">
    <property type="match status" value="1"/>
</dbReference>
<dbReference type="InterPro" id="IPR006058">
    <property type="entry name" value="2Fe2S_fd_BS"/>
</dbReference>
<evidence type="ECO:0000256" key="7">
    <source>
        <dbReference type="ARBA" id="ARBA00023014"/>
    </source>
</evidence>
<gene>
    <name evidence="10" type="ORF">GCM10010121_058620</name>
</gene>
<dbReference type="Pfam" id="PF00175">
    <property type="entry name" value="NAD_binding_1"/>
    <property type="match status" value="1"/>
</dbReference>
<keyword evidence="11" id="KW-1185">Reference proteome</keyword>
<dbReference type="InterPro" id="IPR012675">
    <property type="entry name" value="Beta-grasp_dom_sf"/>
</dbReference>
<dbReference type="EMBL" id="BMQA01000024">
    <property type="protein sequence ID" value="GGJ39767.1"/>
    <property type="molecule type" value="Genomic_DNA"/>
</dbReference>
<evidence type="ECO:0000256" key="5">
    <source>
        <dbReference type="ARBA" id="ARBA00023002"/>
    </source>
</evidence>
<dbReference type="InterPro" id="IPR017927">
    <property type="entry name" value="FAD-bd_FR_type"/>
</dbReference>
<dbReference type="InterPro" id="IPR039261">
    <property type="entry name" value="FNR_nucleotide-bd"/>
</dbReference>
<dbReference type="CDD" id="cd06185">
    <property type="entry name" value="PDR_like"/>
    <property type="match status" value="1"/>
</dbReference>
<comment type="caution">
    <text evidence="10">The sequence shown here is derived from an EMBL/GenBank/DDBJ whole genome shotgun (WGS) entry which is preliminary data.</text>
</comment>
<feature type="domain" description="2Fe-2S ferredoxin-type" evidence="8">
    <location>
        <begin position="244"/>
        <end position="331"/>
    </location>
</feature>
<dbReference type="SUPFAM" id="SSF52343">
    <property type="entry name" value="Ferredoxin reductase-like, C-terminal NADP-linked domain"/>
    <property type="match status" value="1"/>
</dbReference>
<evidence type="ECO:0000259" key="8">
    <source>
        <dbReference type="PROSITE" id="PS51085"/>
    </source>
</evidence>
<reference evidence="10" key="1">
    <citation type="journal article" date="2014" name="Int. J. Syst. Evol. Microbiol.">
        <title>Complete genome sequence of Corynebacterium casei LMG S-19264T (=DSM 44701T), isolated from a smear-ripened cheese.</title>
        <authorList>
            <consortium name="US DOE Joint Genome Institute (JGI-PGF)"/>
            <person name="Walter F."/>
            <person name="Albersmeier A."/>
            <person name="Kalinowski J."/>
            <person name="Ruckert C."/>
        </authorList>
    </citation>
    <scope>NUCLEOTIDE SEQUENCE</scope>
    <source>
        <strain evidence="10">JCM 3086</strain>
    </source>
</reference>
<dbReference type="GO" id="GO:0046872">
    <property type="term" value="F:metal ion binding"/>
    <property type="evidence" value="ECO:0007669"/>
    <property type="project" value="UniProtKB-KW"/>
</dbReference>
<proteinExistence type="predicted"/>
<dbReference type="Gene3D" id="2.40.30.10">
    <property type="entry name" value="Translation factors"/>
    <property type="match status" value="1"/>
</dbReference>
<keyword evidence="2" id="KW-0285">Flavoprotein</keyword>
<accession>A0A917NXU6</accession>
<dbReference type="SUPFAM" id="SSF54292">
    <property type="entry name" value="2Fe-2S ferredoxin-like"/>
    <property type="match status" value="1"/>
</dbReference>
<keyword evidence="7" id="KW-0411">Iron-sulfur</keyword>
<evidence type="ECO:0000313" key="11">
    <source>
        <dbReference type="Proteomes" id="UP000657574"/>
    </source>
</evidence>
<comment type="cofactor">
    <cofactor evidence="1">
        <name>FAD</name>
        <dbReference type="ChEBI" id="CHEBI:57692"/>
    </cofactor>
</comment>
<dbReference type="GO" id="GO:0051537">
    <property type="term" value="F:2 iron, 2 sulfur cluster binding"/>
    <property type="evidence" value="ECO:0007669"/>
    <property type="project" value="UniProtKB-KW"/>
</dbReference>
<dbReference type="PANTHER" id="PTHR47354">
    <property type="entry name" value="NADH OXIDOREDUCTASE HCR"/>
    <property type="match status" value="1"/>
</dbReference>
<keyword evidence="6" id="KW-0408">Iron</keyword>
<evidence type="ECO:0000313" key="10">
    <source>
        <dbReference type="EMBL" id="GGJ39767.1"/>
    </source>
</evidence>